<name>A0A9Q1E7A0_SYNKA</name>
<evidence type="ECO:0000313" key="2">
    <source>
        <dbReference type="Proteomes" id="UP001152622"/>
    </source>
</evidence>
<accession>A0A9Q1E7A0</accession>
<evidence type="ECO:0000313" key="1">
    <source>
        <dbReference type="EMBL" id="KAJ8333574.1"/>
    </source>
</evidence>
<keyword evidence="2" id="KW-1185">Reference proteome</keyword>
<dbReference type="EMBL" id="JAINUF010000023">
    <property type="protein sequence ID" value="KAJ8333574.1"/>
    <property type="molecule type" value="Genomic_DNA"/>
</dbReference>
<protein>
    <submittedName>
        <fullName evidence="1">Uncharacterized protein</fullName>
    </submittedName>
</protein>
<sequence length="104" mass="11374">MLYGRQVWRIGRLREDWGVFSFQKLCADPGNMRPSIVLLEQMPAHTITPPPPKATHVSVGKALADTMPYALSTVGAEELEAGFVREEDSSPACQGPSKVCVHPL</sequence>
<reference evidence="1" key="1">
    <citation type="journal article" date="2023" name="Science">
        <title>Genome structures resolve the early diversification of teleost fishes.</title>
        <authorList>
            <person name="Parey E."/>
            <person name="Louis A."/>
            <person name="Montfort J."/>
            <person name="Bouchez O."/>
            <person name="Roques C."/>
            <person name="Iampietro C."/>
            <person name="Lluch J."/>
            <person name="Castinel A."/>
            <person name="Donnadieu C."/>
            <person name="Desvignes T."/>
            <person name="Floi Bucao C."/>
            <person name="Jouanno E."/>
            <person name="Wen M."/>
            <person name="Mejri S."/>
            <person name="Dirks R."/>
            <person name="Jansen H."/>
            <person name="Henkel C."/>
            <person name="Chen W.J."/>
            <person name="Zahm M."/>
            <person name="Cabau C."/>
            <person name="Klopp C."/>
            <person name="Thompson A.W."/>
            <person name="Robinson-Rechavi M."/>
            <person name="Braasch I."/>
            <person name="Lecointre G."/>
            <person name="Bobe J."/>
            <person name="Postlethwait J.H."/>
            <person name="Berthelot C."/>
            <person name="Roest Crollius H."/>
            <person name="Guiguen Y."/>
        </authorList>
    </citation>
    <scope>NUCLEOTIDE SEQUENCE</scope>
    <source>
        <strain evidence="1">WJC10195</strain>
    </source>
</reference>
<gene>
    <name evidence="1" type="ORF">SKAU_G00415820</name>
</gene>
<comment type="caution">
    <text evidence="1">The sequence shown here is derived from an EMBL/GenBank/DDBJ whole genome shotgun (WGS) entry which is preliminary data.</text>
</comment>
<dbReference type="Proteomes" id="UP001152622">
    <property type="component" value="Chromosome 23"/>
</dbReference>
<organism evidence="1 2">
    <name type="scientific">Synaphobranchus kaupii</name>
    <name type="common">Kaup's arrowtooth eel</name>
    <dbReference type="NCBI Taxonomy" id="118154"/>
    <lineage>
        <taxon>Eukaryota</taxon>
        <taxon>Metazoa</taxon>
        <taxon>Chordata</taxon>
        <taxon>Craniata</taxon>
        <taxon>Vertebrata</taxon>
        <taxon>Euteleostomi</taxon>
        <taxon>Actinopterygii</taxon>
        <taxon>Neopterygii</taxon>
        <taxon>Teleostei</taxon>
        <taxon>Anguilliformes</taxon>
        <taxon>Synaphobranchidae</taxon>
        <taxon>Synaphobranchus</taxon>
    </lineage>
</organism>
<proteinExistence type="predicted"/>
<dbReference type="AlphaFoldDB" id="A0A9Q1E7A0"/>